<reference evidence="19 20" key="1">
    <citation type="submission" date="2024-09" db="EMBL/GenBank/DDBJ databases">
        <authorList>
            <person name="Sun Q."/>
            <person name="Mori K."/>
        </authorList>
    </citation>
    <scope>NUCLEOTIDE SEQUENCE [LARGE SCALE GENOMIC DNA]</scope>
    <source>
        <strain evidence="19 20">JCM 11201</strain>
    </source>
</reference>
<organism evidence="19 20">
    <name type="scientific">Ectobacillus funiculus</name>
    <dbReference type="NCBI Taxonomy" id="137993"/>
    <lineage>
        <taxon>Bacteria</taxon>
        <taxon>Bacillati</taxon>
        <taxon>Bacillota</taxon>
        <taxon>Bacilli</taxon>
        <taxon>Bacillales</taxon>
        <taxon>Bacillaceae</taxon>
        <taxon>Ectobacillus</taxon>
    </lineage>
</organism>
<feature type="domain" description="GS beta-grasp" evidence="17">
    <location>
        <begin position="16"/>
        <end position="101"/>
    </location>
</feature>
<evidence type="ECO:0000256" key="11">
    <source>
        <dbReference type="ARBA" id="ARBA00022842"/>
    </source>
</evidence>
<dbReference type="EC" id="6.3.1.2" evidence="4 16"/>
<evidence type="ECO:0000256" key="9">
    <source>
        <dbReference type="ARBA" id="ARBA00022741"/>
    </source>
</evidence>
<dbReference type="InterPro" id="IPR004809">
    <property type="entry name" value="Gln_synth_I"/>
</dbReference>
<evidence type="ECO:0000256" key="10">
    <source>
        <dbReference type="ARBA" id="ARBA00022840"/>
    </source>
</evidence>
<keyword evidence="9 16" id="KW-0547">Nucleotide-binding</keyword>
<name>A0ABV5WNY1_9BACI</name>
<evidence type="ECO:0000256" key="13">
    <source>
        <dbReference type="PROSITE-ProRule" id="PRU01330"/>
    </source>
</evidence>
<dbReference type="RefSeq" id="WP_379952254.1">
    <property type="nucleotide sequence ID" value="NZ_JBHMAF010000196.1"/>
</dbReference>
<dbReference type="PROSITE" id="PS00180">
    <property type="entry name" value="GLNA_1"/>
    <property type="match status" value="1"/>
</dbReference>
<dbReference type="Pfam" id="PF03951">
    <property type="entry name" value="Gln-synt_N"/>
    <property type="match status" value="1"/>
</dbReference>
<dbReference type="Proteomes" id="UP001589609">
    <property type="component" value="Unassembled WGS sequence"/>
</dbReference>
<dbReference type="SUPFAM" id="SSF55931">
    <property type="entry name" value="Glutamine synthetase/guanido kinase"/>
    <property type="match status" value="1"/>
</dbReference>
<comment type="caution">
    <text evidence="19">The sequence shown here is derived from an EMBL/GenBank/DDBJ whole genome shotgun (WGS) entry which is preliminary data.</text>
</comment>
<dbReference type="PROSITE" id="PS51986">
    <property type="entry name" value="GS_BETA_GRASP"/>
    <property type="match status" value="1"/>
</dbReference>
<dbReference type="InterPro" id="IPR008146">
    <property type="entry name" value="Gln_synth_cat_dom"/>
</dbReference>
<evidence type="ECO:0000256" key="3">
    <source>
        <dbReference type="ARBA" id="ARBA00009897"/>
    </source>
</evidence>
<dbReference type="NCBIfam" id="TIGR00653">
    <property type="entry name" value="GlnA"/>
    <property type="match status" value="1"/>
</dbReference>
<evidence type="ECO:0000256" key="16">
    <source>
        <dbReference type="RuleBase" id="RU004356"/>
    </source>
</evidence>
<dbReference type="InterPro" id="IPR014746">
    <property type="entry name" value="Gln_synth/guanido_kin_cat_dom"/>
</dbReference>
<dbReference type="InterPro" id="IPR008147">
    <property type="entry name" value="Gln_synt_N"/>
</dbReference>
<dbReference type="InterPro" id="IPR027303">
    <property type="entry name" value="Gln_synth_gly_rich_site"/>
</dbReference>
<dbReference type="InterPro" id="IPR001637">
    <property type="entry name" value="Gln_synth_I_adenylation_site"/>
</dbReference>
<keyword evidence="7 16" id="KW-0436">Ligase</keyword>
<dbReference type="EMBL" id="JBHMAF010000196">
    <property type="protein sequence ID" value="MFB9762359.1"/>
    <property type="molecule type" value="Genomic_DNA"/>
</dbReference>
<evidence type="ECO:0000256" key="6">
    <source>
        <dbReference type="ARBA" id="ARBA00022490"/>
    </source>
</evidence>
<sequence length="444" mass="50180">MAKYTKDDIFRIANEENVKYIRLQFTDLLGIIKNVEIPVSQLEKALGNKMMFDGSSIEGFVRIEESDMYLYPDLDTWVIFPWTPEKGKVARLICDIYNPDGTPFEGDPRNNLKRILKEMEALGFTHFNLGPEPEFFLFKVDEKGNPTLELNDNGGYFDLAPTDLGENCRRDIVLELEEMGFEIEASHHEVAPGQHEIDFKYADALKACDDIQTFKLVVKTIARKHGLHATFMPKPLFGVNGSGMHCNLSLFRGNENAFYDPSSELQLSEVARHFLAGILKHATSFTAVTNPTVNSYKRLVPGYEAPCYVAWSARNRSPLIRIPASRGLSTRVEVRSVDPAANPYLAMAVLLAAGLDGIKNKIAVPAPVDRNIYVMTKSEREKAGIVDLPATLAEALDNLKTNEVICNALGQHLLEHFIEAKEIEWDMFRTQVHQWERDQYMSVY</sequence>
<comment type="similarity">
    <text evidence="3 13 14">Belongs to the glutamine synthetase family.</text>
</comment>
<keyword evidence="6 15" id="KW-0963">Cytoplasm</keyword>
<feature type="domain" description="GS catalytic" evidence="18">
    <location>
        <begin position="108"/>
        <end position="444"/>
    </location>
</feature>
<evidence type="ECO:0000256" key="4">
    <source>
        <dbReference type="ARBA" id="ARBA00012937"/>
    </source>
</evidence>
<proteinExistence type="inferred from homology"/>
<dbReference type="PROSITE" id="PS00181">
    <property type="entry name" value="GLNA_ATP"/>
    <property type="match status" value="1"/>
</dbReference>
<evidence type="ECO:0000259" key="17">
    <source>
        <dbReference type="PROSITE" id="PS51986"/>
    </source>
</evidence>
<dbReference type="SMART" id="SM01230">
    <property type="entry name" value="Gln-synt_C"/>
    <property type="match status" value="1"/>
</dbReference>
<dbReference type="Pfam" id="PF00120">
    <property type="entry name" value="Gln-synt_C"/>
    <property type="match status" value="1"/>
</dbReference>
<dbReference type="GO" id="GO:0004356">
    <property type="term" value="F:glutamine synthetase activity"/>
    <property type="evidence" value="ECO:0007669"/>
    <property type="project" value="UniProtKB-EC"/>
</dbReference>
<dbReference type="SUPFAM" id="SSF54368">
    <property type="entry name" value="Glutamine synthetase, N-terminal domain"/>
    <property type="match status" value="1"/>
</dbReference>
<evidence type="ECO:0000256" key="5">
    <source>
        <dbReference type="ARBA" id="ARBA00021364"/>
    </source>
</evidence>
<dbReference type="PANTHER" id="PTHR43785:SF12">
    <property type="entry name" value="TYPE-1 GLUTAMINE SYNTHETASE 2"/>
    <property type="match status" value="1"/>
</dbReference>
<evidence type="ECO:0000256" key="14">
    <source>
        <dbReference type="RuleBase" id="RU000384"/>
    </source>
</evidence>
<keyword evidence="20" id="KW-1185">Reference proteome</keyword>
<evidence type="ECO:0000256" key="1">
    <source>
        <dbReference type="ARBA" id="ARBA00001946"/>
    </source>
</evidence>
<dbReference type="PANTHER" id="PTHR43785">
    <property type="entry name" value="GAMMA-GLUTAMYLPUTRESCINE SYNTHETASE"/>
    <property type="match status" value="1"/>
</dbReference>
<keyword evidence="10 16" id="KW-0067">ATP-binding</keyword>
<evidence type="ECO:0000256" key="2">
    <source>
        <dbReference type="ARBA" id="ARBA00004496"/>
    </source>
</evidence>
<evidence type="ECO:0000256" key="15">
    <source>
        <dbReference type="RuleBase" id="RU000387"/>
    </source>
</evidence>
<comment type="subunit">
    <text evidence="15">Oligomer of 12 subunits arranged in the form of two hexagons.</text>
</comment>
<evidence type="ECO:0000313" key="20">
    <source>
        <dbReference type="Proteomes" id="UP001589609"/>
    </source>
</evidence>
<comment type="catalytic activity">
    <reaction evidence="12 16">
        <text>L-glutamate + NH4(+) + ATP = L-glutamine + ADP + phosphate + H(+)</text>
        <dbReference type="Rhea" id="RHEA:16169"/>
        <dbReference type="ChEBI" id="CHEBI:15378"/>
        <dbReference type="ChEBI" id="CHEBI:28938"/>
        <dbReference type="ChEBI" id="CHEBI:29985"/>
        <dbReference type="ChEBI" id="CHEBI:30616"/>
        <dbReference type="ChEBI" id="CHEBI:43474"/>
        <dbReference type="ChEBI" id="CHEBI:58359"/>
        <dbReference type="ChEBI" id="CHEBI:456216"/>
        <dbReference type="EC" id="6.3.1.2"/>
    </reaction>
</comment>
<comment type="subcellular location">
    <subcellularLocation>
        <location evidence="2 15">Cytoplasm</location>
    </subcellularLocation>
</comment>
<evidence type="ECO:0000313" key="19">
    <source>
        <dbReference type="EMBL" id="MFB9762359.1"/>
    </source>
</evidence>
<evidence type="ECO:0000256" key="12">
    <source>
        <dbReference type="ARBA" id="ARBA00049436"/>
    </source>
</evidence>
<gene>
    <name evidence="19" type="primary">glnA</name>
    <name evidence="19" type="ORF">ACFFMS_29470</name>
</gene>
<evidence type="ECO:0000259" key="18">
    <source>
        <dbReference type="PROSITE" id="PS51987"/>
    </source>
</evidence>
<evidence type="ECO:0000256" key="8">
    <source>
        <dbReference type="ARBA" id="ARBA00022723"/>
    </source>
</evidence>
<protein>
    <recommendedName>
        <fullName evidence="5 16">Glutamine synthetase</fullName>
        <ecNumber evidence="4 16">6.3.1.2</ecNumber>
    </recommendedName>
</protein>
<dbReference type="Gene3D" id="3.30.590.10">
    <property type="entry name" value="Glutamine synthetase/guanido kinase, catalytic domain"/>
    <property type="match status" value="1"/>
</dbReference>
<keyword evidence="8" id="KW-0479">Metal-binding</keyword>
<dbReference type="Gene3D" id="3.10.20.70">
    <property type="entry name" value="Glutamine synthetase, N-terminal domain"/>
    <property type="match status" value="1"/>
</dbReference>
<dbReference type="InterPro" id="IPR036651">
    <property type="entry name" value="Gln_synt_N_sf"/>
</dbReference>
<accession>A0ABV5WNY1</accession>
<dbReference type="PROSITE" id="PS51987">
    <property type="entry name" value="GS_CATALYTIC"/>
    <property type="match status" value="1"/>
</dbReference>
<evidence type="ECO:0000256" key="7">
    <source>
        <dbReference type="ARBA" id="ARBA00022598"/>
    </source>
</evidence>
<comment type="cofactor">
    <cofactor evidence="1">
        <name>Mg(2+)</name>
        <dbReference type="ChEBI" id="CHEBI:18420"/>
    </cofactor>
</comment>
<dbReference type="PROSITE" id="PS00182">
    <property type="entry name" value="GLNA_ADENYLATION"/>
    <property type="match status" value="1"/>
</dbReference>
<keyword evidence="11" id="KW-0460">Magnesium</keyword>
<dbReference type="InterPro" id="IPR027302">
    <property type="entry name" value="Gln_synth_N_conserv_site"/>
</dbReference>